<keyword evidence="3" id="KW-1185">Reference proteome</keyword>
<keyword evidence="1" id="KW-0812">Transmembrane</keyword>
<name>A0ABM1YIE2_AEDAL</name>
<dbReference type="GeneID" id="109421476"/>
<feature type="transmembrane region" description="Helical" evidence="1">
    <location>
        <begin position="81"/>
        <end position="99"/>
    </location>
</feature>
<dbReference type="Proteomes" id="UP000069940">
    <property type="component" value="Unassembled WGS sequence"/>
</dbReference>
<sequence>MFLAARKWWSNQTKLKPEKDAFFILDYFLVVSGIQLRSRNNYLRAAWNVYRMLIVMQVILIARKIWSIFQTEDNFQLISNSLHMCVGFSIIFTRIFFIVRSFKQVNGVRWFVNQRKFRADDPAAFAIRQRTYANTINITIAMILNCFVQTVIVLFTDLANSESLQLPFYLTGVSSLENNLLEKIHSGMFSVYVYFASTNFLAVFLPLSTLKAEMEVVGDAFDKIMDHVDVRMAALELNEIDEIREEQFWKILQEELTQCFIAHTAVLDKVKDLKKLTDPTFLMLYYMTMLFIAVGVMAVLFSPQFDSFNTLSLEYSFRYTLECYSFCYVVSRFNEEVGKNVRIYPGLISLFNSNSTTALSTSCPTSIGELI</sequence>
<evidence type="ECO:0000313" key="3">
    <source>
        <dbReference type="Proteomes" id="UP000069940"/>
    </source>
</evidence>
<dbReference type="RefSeq" id="XP_029725337.1">
    <property type="nucleotide sequence ID" value="XM_029869477.2"/>
</dbReference>
<feature type="transmembrane region" description="Helical" evidence="1">
    <location>
        <begin position="136"/>
        <end position="156"/>
    </location>
</feature>
<evidence type="ECO:0008006" key="4">
    <source>
        <dbReference type="Google" id="ProtNLM"/>
    </source>
</evidence>
<reference evidence="2" key="2">
    <citation type="submission" date="2025-05" db="UniProtKB">
        <authorList>
            <consortium name="EnsemblMetazoa"/>
        </authorList>
    </citation>
    <scope>IDENTIFICATION</scope>
    <source>
        <strain evidence="2">Foshan</strain>
    </source>
</reference>
<keyword evidence="1" id="KW-0472">Membrane</keyword>
<evidence type="ECO:0000313" key="2">
    <source>
        <dbReference type="EnsemblMetazoa" id="AALFPA23_009447.P12989"/>
    </source>
</evidence>
<feature type="transmembrane region" description="Helical" evidence="1">
    <location>
        <begin position="281"/>
        <end position="301"/>
    </location>
</feature>
<organism evidence="2 3">
    <name type="scientific">Aedes albopictus</name>
    <name type="common">Asian tiger mosquito</name>
    <name type="synonym">Stegomyia albopicta</name>
    <dbReference type="NCBI Taxonomy" id="7160"/>
    <lineage>
        <taxon>Eukaryota</taxon>
        <taxon>Metazoa</taxon>
        <taxon>Ecdysozoa</taxon>
        <taxon>Arthropoda</taxon>
        <taxon>Hexapoda</taxon>
        <taxon>Insecta</taxon>
        <taxon>Pterygota</taxon>
        <taxon>Neoptera</taxon>
        <taxon>Endopterygota</taxon>
        <taxon>Diptera</taxon>
        <taxon>Nematocera</taxon>
        <taxon>Culicoidea</taxon>
        <taxon>Culicidae</taxon>
        <taxon>Culicinae</taxon>
        <taxon>Aedini</taxon>
        <taxon>Aedes</taxon>
        <taxon>Stegomyia</taxon>
    </lineage>
</organism>
<protein>
    <recommendedName>
        <fullName evidence="4">Odorant receptor</fullName>
    </recommendedName>
</protein>
<dbReference type="EnsemblMetazoa" id="AALFPA23_009447.R12989">
    <property type="protein sequence ID" value="AALFPA23_009447.P12989"/>
    <property type="gene ID" value="AALFPA23_009447"/>
</dbReference>
<reference evidence="3" key="1">
    <citation type="journal article" date="2015" name="Proc. Natl. Acad. Sci. U.S.A.">
        <title>Genome sequence of the Asian Tiger mosquito, Aedes albopictus, reveals insights into its biology, genetics, and evolution.</title>
        <authorList>
            <person name="Chen X.G."/>
            <person name="Jiang X."/>
            <person name="Gu J."/>
            <person name="Xu M."/>
            <person name="Wu Y."/>
            <person name="Deng Y."/>
            <person name="Zhang C."/>
            <person name="Bonizzoni M."/>
            <person name="Dermauw W."/>
            <person name="Vontas J."/>
            <person name="Armbruster P."/>
            <person name="Huang X."/>
            <person name="Yang Y."/>
            <person name="Zhang H."/>
            <person name="He W."/>
            <person name="Peng H."/>
            <person name="Liu Y."/>
            <person name="Wu K."/>
            <person name="Chen J."/>
            <person name="Lirakis M."/>
            <person name="Topalis P."/>
            <person name="Van Leeuwen T."/>
            <person name="Hall A.B."/>
            <person name="Jiang X."/>
            <person name="Thorpe C."/>
            <person name="Mueller R.L."/>
            <person name="Sun C."/>
            <person name="Waterhouse R.M."/>
            <person name="Yan G."/>
            <person name="Tu Z.J."/>
            <person name="Fang X."/>
            <person name="James A.A."/>
        </authorList>
    </citation>
    <scope>NUCLEOTIDE SEQUENCE [LARGE SCALE GENOMIC DNA]</scope>
    <source>
        <strain evidence="3">Foshan</strain>
    </source>
</reference>
<keyword evidence="1" id="KW-1133">Transmembrane helix</keyword>
<evidence type="ECO:0000256" key="1">
    <source>
        <dbReference type="SAM" id="Phobius"/>
    </source>
</evidence>
<accession>A0ABM1YIE2</accession>
<proteinExistence type="predicted"/>
<feature type="transmembrane region" description="Helical" evidence="1">
    <location>
        <begin position="184"/>
        <end position="205"/>
    </location>
</feature>
<feature type="transmembrane region" description="Helical" evidence="1">
    <location>
        <begin position="49"/>
        <end position="69"/>
    </location>
</feature>